<comment type="similarity">
    <text evidence="1">Belongs to the multicopper oxidase family.</text>
</comment>
<keyword evidence="4" id="KW-0325">Glycoprotein</keyword>
<dbReference type="InterPro" id="IPR011706">
    <property type="entry name" value="Cu-oxidase_C"/>
</dbReference>
<dbReference type="Proteomes" id="UP000030108">
    <property type="component" value="Unassembled WGS sequence"/>
</dbReference>
<dbReference type="Pfam" id="PF07731">
    <property type="entry name" value="Cu-oxidase_2"/>
    <property type="match status" value="1"/>
</dbReference>
<dbReference type="AlphaFoldDB" id="X8J4W3"/>
<dbReference type="InterPro" id="IPR045087">
    <property type="entry name" value="Cu-oxidase_fam"/>
</dbReference>
<evidence type="ECO:0000256" key="4">
    <source>
        <dbReference type="ARBA" id="ARBA00023180"/>
    </source>
</evidence>
<keyword evidence="2" id="KW-0479">Metal-binding</keyword>
<feature type="domain" description="Plastocyanin-like" evidence="5">
    <location>
        <begin position="30"/>
        <end position="147"/>
    </location>
</feature>
<dbReference type="InterPro" id="IPR002355">
    <property type="entry name" value="Cu_oxidase_Cu_BS"/>
</dbReference>
<dbReference type="GO" id="GO:0016491">
    <property type="term" value="F:oxidoreductase activity"/>
    <property type="evidence" value="ECO:0007669"/>
    <property type="project" value="UniProtKB-KW"/>
</dbReference>
<reference evidence="7" key="1">
    <citation type="journal article" date="2014" name="Genome Announc.">
        <title>Draft genome sequence of the plant-pathogenic soil fungus Rhizoctonia solani anastomosis group 3 strain Rhs1AP.</title>
        <authorList>
            <person name="Cubeta M.A."/>
            <person name="Thomas E."/>
            <person name="Dean R.A."/>
            <person name="Jabaji S."/>
            <person name="Neate S.M."/>
            <person name="Tavantzis S."/>
            <person name="Toda T."/>
            <person name="Vilgalys R."/>
            <person name="Bharathan N."/>
            <person name="Fedorova-Abrams N."/>
            <person name="Pakala S.B."/>
            <person name="Pakala S.M."/>
            <person name="Zafar N."/>
            <person name="Joardar V."/>
            <person name="Losada L."/>
            <person name="Nierman W.C."/>
        </authorList>
    </citation>
    <scope>NUCLEOTIDE SEQUENCE [LARGE SCALE GENOMIC DNA]</scope>
    <source>
        <strain evidence="7">AG-3</strain>
    </source>
</reference>
<accession>X8J4W3</accession>
<evidence type="ECO:0000313" key="6">
    <source>
        <dbReference type="EMBL" id="EUC56311.1"/>
    </source>
</evidence>
<comment type="caution">
    <text evidence="6">The sequence shown here is derived from an EMBL/GenBank/DDBJ whole genome shotgun (WGS) entry which is preliminary data.</text>
</comment>
<dbReference type="GO" id="GO:0005507">
    <property type="term" value="F:copper ion binding"/>
    <property type="evidence" value="ECO:0007669"/>
    <property type="project" value="InterPro"/>
</dbReference>
<evidence type="ECO:0000256" key="3">
    <source>
        <dbReference type="ARBA" id="ARBA00023002"/>
    </source>
</evidence>
<name>X8J4W3_9AGAM</name>
<proteinExistence type="inferred from homology"/>
<dbReference type="PANTHER" id="PTHR11709">
    <property type="entry name" value="MULTI-COPPER OXIDASE"/>
    <property type="match status" value="1"/>
</dbReference>
<evidence type="ECO:0000259" key="5">
    <source>
        <dbReference type="Pfam" id="PF07731"/>
    </source>
</evidence>
<gene>
    <name evidence="6" type="ORF">RSOL_171310</name>
</gene>
<organism evidence="6 7">
    <name type="scientific">Rhizoctonia solani AG-3 Rhs1AP</name>
    <dbReference type="NCBI Taxonomy" id="1086054"/>
    <lineage>
        <taxon>Eukaryota</taxon>
        <taxon>Fungi</taxon>
        <taxon>Dikarya</taxon>
        <taxon>Basidiomycota</taxon>
        <taxon>Agaricomycotina</taxon>
        <taxon>Agaricomycetes</taxon>
        <taxon>Cantharellales</taxon>
        <taxon>Ceratobasidiaceae</taxon>
        <taxon>Rhizoctonia</taxon>
    </lineage>
</organism>
<keyword evidence="3" id="KW-0560">Oxidoreductase</keyword>
<evidence type="ECO:0000256" key="2">
    <source>
        <dbReference type="ARBA" id="ARBA00022723"/>
    </source>
</evidence>
<evidence type="ECO:0000313" key="7">
    <source>
        <dbReference type="Proteomes" id="UP000030108"/>
    </source>
</evidence>
<dbReference type="InterPro" id="IPR008972">
    <property type="entry name" value="Cupredoxin"/>
</dbReference>
<dbReference type="PANTHER" id="PTHR11709:SF488">
    <property type="entry name" value="LACCASE-RELATED"/>
    <property type="match status" value="1"/>
</dbReference>
<dbReference type="OrthoDB" id="2121828at2759"/>
<feature type="non-terminal residue" evidence="6">
    <location>
        <position position="166"/>
    </location>
</feature>
<dbReference type="SUPFAM" id="SSF49503">
    <property type="entry name" value="Cupredoxins"/>
    <property type="match status" value="1"/>
</dbReference>
<dbReference type="Gene3D" id="2.60.40.420">
    <property type="entry name" value="Cupredoxins - blue copper proteins"/>
    <property type="match status" value="1"/>
</dbReference>
<protein>
    <submittedName>
        <fullName evidence="6">Multicopper oxidase</fullName>
    </submittedName>
</protein>
<sequence length="166" mass="17862">MTNATPDSPPDNSLSALQHAQIAALDKNVYFSYANGSVVDIIFTVTAGNPAMHPPHPMHKHGVKAWFLGSGEGKFPYASIKDAVDAGYKGINMKNPPLRDDFVTPVAITGNAWAAVRFRAVDPGPIILHCHIDAHLATGMVIVLLEGAEKLTNGYVPNYYLSKNKP</sequence>
<evidence type="ECO:0000256" key="1">
    <source>
        <dbReference type="ARBA" id="ARBA00010609"/>
    </source>
</evidence>
<dbReference type="PROSITE" id="PS00080">
    <property type="entry name" value="MULTICOPPER_OXIDASE2"/>
    <property type="match status" value="1"/>
</dbReference>
<dbReference type="EMBL" id="JATN01000322">
    <property type="protein sequence ID" value="EUC56311.1"/>
    <property type="molecule type" value="Genomic_DNA"/>
</dbReference>